<sequence>MLLASFDPLMSALRCLKPTGPVGPYAAADLMPAKTELALTTDGLGKLADAQSPAEDADG</sequence>
<organism evidence="1 2">
    <name type="scientific">Streptomyces pini</name>
    <dbReference type="NCBI Taxonomy" id="1520580"/>
    <lineage>
        <taxon>Bacteria</taxon>
        <taxon>Bacillati</taxon>
        <taxon>Actinomycetota</taxon>
        <taxon>Actinomycetes</taxon>
        <taxon>Kitasatosporales</taxon>
        <taxon>Streptomycetaceae</taxon>
        <taxon>Streptomyces</taxon>
    </lineage>
</organism>
<dbReference type="Proteomes" id="UP000198928">
    <property type="component" value="Unassembled WGS sequence"/>
</dbReference>
<keyword evidence="2" id="KW-1185">Reference proteome</keyword>
<dbReference type="AlphaFoldDB" id="A0A1I4JST3"/>
<gene>
    <name evidence="1" type="ORF">SAMN05192584_12473</name>
</gene>
<dbReference type="EMBL" id="FOSG01000024">
    <property type="protein sequence ID" value="SFL69592.1"/>
    <property type="molecule type" value="Genomic_DNA"/>
</dbReference>
<evidence type="ECO:0000313" key="2">
    <source>
        <dbReference type="Proteomes" id="UP000198928"/>
    </source>
</evidence>
<proteinExistence type="predicted"/>
<name>A0A1I4JST3_9ACTN</name>
<protein>
    <submittedName>
        <fullName evidence="1">Uncharacterized protein</fullName>
    </submittedName>
</protein>
<reference evidence="2" key="1">
    <citation type="submission" date="2016-10" db="EMBL/GenBank/DDBJ databases">
        <authorList>
            <person name="Varghese N."/>
            <person name="Submissions S."/>
        </authorList>
    </citation>
    <scope>NUCLEOTIDE SEQUENCE [LARGE SCALE GENOMIC DNA]</scope>
    <source>
        <strain evidence="2">PL19</strain>
    </source>
</reference>
<accession>A0A1I4JST3</accession>
<dbReference type="RefSeq" id="WP_093852022.1">
    <property type="nucleotide sequence ID" value="NZ_FOSG01000024.1"/>
</dbReference>
<evidence type="ECO:0000313" key="1">
    <source>
        <dbReference type="EMBL" id="SFL69592.1"/>
    </source>
</evidence>